<dbReference type="KEGG" id="saci:Sinac_6048"/>
<dbReference type="eggNOG" id="COG0454">
    <property type="taxonomic scope" value="Bacteria"/>
</dbReference>
<reference evidence="10 11" key="1">
    <citation type="submission" date="2012-02" db="EMBL/GenBank/DDBJ databases">
        <title>Complete sequence of chromosome of Singulisphaera acidiphila DSM 18658.</title>
        <authorList>
            <consortium name="US DOE Joint Genome Institute (JGI-PGF)"/>
            <person name="Lucas S."/>
            <person name="Copeland A."/>
            <person name="Lapidus A."/>
            <person name="Glavina del Rio T."/>
            <person name="Dalin E."/>
            <person name="Tice H."/>
            <person name="Bruce D."/>
            <person name="Goodwin L."/>
            <person name="Pitluck S."/>
            <person name="Peters L."/>
            <person name="Ovchinnikova G."/>
            <person name="Chertkov O."/>
            <person name="Kyrpides N."/>
            <person name="Mavromatis K."/>
            <person name="Ivanova N."/>
            <person name="Brettin T."/>
            <person name="Detter J.C."/>
            <person name="Han C."/>
            <person name="Larimer F."/>
            <person name="Land M."/>
            <person name="Hauser L."/>
            <person name="Markowitz V."/>
            <person name="Cheng J.-F."/>
            <person name="Hugenholtz P."/>
            <person name="Woyke T."/>
            <person name="Wu D."/>
            <person name="Tindall B."/>
            <person name="Pomrenke H."/>
            <person name="Brambilla E."/>
            <person name="Klenk H.-P."/>
            <person name="Eisen J.A."/>
        </authorList>
    </citation>
    <scope>NUCLEOTIDE SEQUENCE [LARGE SCALE GENOMIC DNA]</scope>
    <source>
        <strain evidence="11">ATCC BAA-1392 / DSM 18658 / VKM B-2454 / MOB10</strain>
    </source>
</reference>
<sequence length="149" mass="16947">MINVNVRKGGPQDRADWLGMRRTLWDDCPDDEQVREMDEILESDLEEVFFAEWPGGKLCGFLEVALRSRADGCETTPVGYIEGWYVDPDSRRQGVGRALVEAAEDWARSKGCRQMASDAELWNDISYQAHGAIGYRETARLVLFKKDLT</sequence>
<evidence type="ECO:0000256" key="1">
    <source>
        <dbReference type="ARBA" id="ARBA00011738"/>
    </source>
</evidence>
<dbReference type="PIRSF" id="PIRSF000452">
    <property type="entry name" value="6-N-acetyltransf"/>
    <property type="match status" value="1"/>
</dbReference>
<feature type="domain" description="N-acetyltransferase" evidence="9">
    <location>
        <begin position="4"/>
        <end position="149"/>
    </location>
</feature>
<dbReference type="InterPro" id="IPR050832">
    <property type="entry name" value="Bact_Acetyltransf"/>
</dbReference>
<keyword evidence="6 10" id="KW-0012">Acyltransferase</keyword>
<evidence type="ECO:0000256" key="2">
    <source>
        <dbReference type="ARBA" id="ARBA00012888"/>
    </source>
</evidence>
<dbReference type="Gene3D" id="3.40.630.30">
    <property type="match status" value="1"/>
</dbReference>
<dbReference type="EMBL" id="CP003364">
    <property type="protein sequence ID" value="AGA30157.1"/>
    <property type="molecule type" value="Genomic_DNA"/>
</dbReference>
<protein>
    <recommendedName>
        <fullName evidence="3">Aminoglycoside N(6')-acetyltransferase type 1</fullName>
        <ecNumber evidence="2">2.3.1.82</ecNumber>
    </recommendedName>
    <alternativeName>
        <fullName evidence="7">Aminoglycoside resistance protein</fullName>
    </alternativeName>
</protein>
<accession>L0DLN4</accession>
<dbReference type="InterPro" id="IPR016181">
    <property type="entry name" value="Acyl_CoA_acyltransferase"/>
</dbReference>
<evidence type="ECO:0000256" key="4">
    <source>
        <dbReference type="ARBA" id="ARBA00022679"/>
    </source>
</evidence>
<keyword evidence="11" id="KW-1185">Reference proteome</keyword>
<dbReference type="CDD" id="cd04301">
    <property type="entry name" value="NAT_SF"/>
    <property type="match status" value="1"/>
</dbReference>
<dbReference type="Pfam" id="PF00583">
    <property type="entry name" value="Acetyltransf_1"/>
    <property type="match status" value="1"/>
</dbReference>
<evidence type="ECO:0000259" key="9">
    <source>
        <dbReference type="PROSITE" id="PS51186"/>
    </source>
</evidence>
<gene>
    <name evidence="10" type="ordered locus">Sinac_6048</name>
</gene>
<dbReference type="SUPFAM" id="SSF55729">
    <property type="entry name" value="Acyl-CoA N-acyltransferases (Nat)"/>
    <property type="match status" value="1"/>
</dbReference>
<keyword evidence="5" id="KW-0046">Antibiotic resistance</keyword>
<comment type="subunit">
    <text evidence="1">Homodimer.</text>
</comment>
<dbReference type="Proteomes" id="UP000010798">
    <property type="component" value="Chromosome"/>
</dbReference>
<evidence type="ECO:0000313" key="10">
    <source>
        <dbReference type="EMBL" id="AGA30157.1"/>
    </source>
</evidence>
<keyword evidence="4 10" id="KW-0808">Transferase</keyword>
<dbReference type="NCBIfam" id="NF043067">
    <property type="entry name" value="AAC_6p_group_E"/>
    <property type="match status" value="1"/>
</dbReference>
<dbReference type="InterPro" id="IPR024170">
    <property type="entry name" value="Aminoglycoside_N6-AcTrfrase"/>
</dbReference>
<evidence type="ECO:0000256" key="6">
    <source>
        <dbReference type="ARBA" id="ARBA00023315"/>
    </source>
</evidence>
<dbReference type="AlphaFoldDB" id="L0DLN4"/>
<evidence type="ECO:0000256" key="5">
    <source>
        <dbReference type="ARBA" id="ARBA00023251"/>
    </source>
</evidence>
<dbReference type="GO" id="GO:0046677">
    <property type="term" value="P:response to antibiotic"/>
    <property type="evidence" value="ECO:0007669"/>
    <property type="project" value="UniProtKB-KW"/>
</dbReference>
<dbReference type="EC" id="2.3.1.82" evidence="2"/>
<proteinExistence type="predicted"/>
<dbReference type="GO" id="GO:0047663">
    <property type="term" value="F:aminoglycoside 6'-N-acetyltransferase activity"/>
    <property type="evidence" value="ECO:0007669"/>
    <property type="project" value="UniProtKB-EC"/>
</dbReference>
<evidence type="ECO:0000313" key="11">
    <source>
        <dbReference type="Proteomes" id="UP000010798"/>
    </source>
</evidence>
<evidence type="ECO:0000256" key="8">
    <source>
        <dbReference type="ARBA" id="ARBA00048923"/>
    </source>
</evidence>
<dbReference type="PROSITE" id="PS51186">
    <property type="entry name" value="GNAT"/>
    <property type="match status" value="1"/>
</dbReference>
<dbReference type="HOGENOM" id="CLU_127011_0_0_0"/>
<evidence type="ECO:0000256" key="3">
    <source>
        <dbReference type="ARBA" id="ARBA00017677"/>
    </source>
</evidence>
<dbReference type="STRING" id="886293.Sinac_6048"/>
<comment type="catalytic activity">
    <reaction evidence="8">
        <text>kanamycin B + acetyl-CoA = N(6')-acetylkanamycin B + CoA + H(+)</text>
        <dbReference type="Rhea" id="RHEA:16449"/>
        <dbReference type="ChEBI" id="CHEBI:15378"/>
        <dbReference type="ChEBI" id="CHEBI:57287"/>
        <dbReference type="ChEBI" id="CHEBI:57288"/>
        <dbReference type="ChEBI" id="CHEBI:58390"/>
        <dbReference type="ChEBI" id="CHEBI:58549"/>
        <dbReference type="EC" id="2.3.1.82"/>
    </reaction>
</comment>
<organism evidence="10 11">
    <name type="scientific">Singulisphaera acidiphila (strain ATCC BAA-1392 / DSM 18658 / VKM B-2454 / MOB10)</name>
    <dbReference type="NCBI Taxonomy" id="886293"/>
    <lineage>
        <taxon>Bacteria</taxon>
        <taxon>Pseudomonadati</taxon>
        <taxon>Planctomycetota</taxon>
        <taxon>Planctomycetia</taxon>
        <taxon>Isosphaerales</taxon>
        <taxon>Isosphaeraceae</taxon>
        <taxon>Singulisphaera</taxon>
    </lineage>
</organism>
<dbReference type="InterPro" id="IPR000182">
    <property type="entry name" value="GNAT_dom"/>
</dbReference>
<dbReference type="PANTHER" id="PTHR43877">
    <property type="entry name" value="AMINOALKYLPHOSPHONATE N-ACETYLTRANSFERASE-RELATED-RELATED"/>
    <property type="match status" value="1"/>
</dbReference>
<evidence type="ECO:0000256" key="7">
    <source>
        <dbReference type="ARBA" id="ARBA00029660"/>
    </source>
</evidence>
<name>L0DLN4_SINAD</name>